<comment type="similarity">
    <text evidence="2 6">Belongs to the GDT1 family.</text>
</comment>
<sequence length="290" mass="31905">MPHYLLYQVKMIRLISLVLCCTVLCTHQNGVEKIVDQNDTSETLVVISGASTSSSTNSTDLSPVEYSFRTGFLSSLFMVLSSEALDKTFFLALVLSMRHPRITVYVGAVSALAVMIVLSATVGLFAHYIPRWIVVYSSSTIMLLFGFKMFYDAYHMTAQRGQDEYDEVEKEVREREENEAQIDEEAGHNDDVPAITPVESHEHTTPRSNESTSFRSFVKVFIETFTITFLAEWGDKSQAATVFMAAAENVMGVMSGGVLGHAICTGCAVLGGKFISHHVTVRSVTVISGA</sequence>
<dbReference type="PANTHER" id="PTHR12608">
    <property type="entry name" value="TRANSMEMBRANE PROTEIN HTP-1 RELATED"/>
    <property type="match status" value="1"/>
</dbReference>
<dbReference type="InterPro" id="IPR001727">
    <property type="entry name" value="GDT1-like"/>
</dbReference>
<evidence type="ECO:0000256" key="5">
    <source>
        <dbReference type="ARBA" id="ARBA00023136"/>
    </source>
</evidence>
<feature type="signal peptide" evidence="6">
    <location>
        <begin position="1"/>
        <end position="20"/>
    </location>
</feature>
<gene>
    <name evidence="8" type="primary">WBGene00277710</name>
</gene>
<evidence type="ECO:0000256" key="3">
    <source>
        <dbReference type="ARBA" id="ARBA00022692"/>
    </source>
</evidence>
<organism evidence="8 9">
    <name type="scientific">Pristionchus pacificus</name>
    <name type="common">Parasitic nematode worm</name>
    <dbReference type="NCBI Taxonomy" id="54126"/>
    <lineage>
        <taxon>Eukaryota</taxon>
        <taxon>Metazoa</taxon>
        <taxon>Ecdysozoa</taxon>
        <taxon>Nematoda</taxon>
        <taxon>Chromadorea</taxon>
        <taxon>Rhabditida</taxon>
        <taxon>Rhabditina</taxon>
        <taxon>Diplogasteromorpha</taxon>
        <taxon>Diplogasteroidea</taxon>
        <taxon>Neodiplogasteridae</taxon>
        <taxon>Pristionchus</taxon>
    </lineage>
</organism>
<dbReference type="EnsemblMetazoa" id="PPA39341.1">
    <property type="protein sequence ID" value="PPA39341.1"/>
    <property type="gene ID" value="WBGene00277710"/>
</dbReference>
<name>A0A2A6BK38_PRIPA</name>
<dbReference type="GO" id="GO:0016020">
    <property type="term" value="C:membrane"/>
    <property type="evidence" value="ECO:0007669"/>
    <property type="project" value="UniProtKB-SubCell"/>
</dbReference>
<keyword evidence="9" id="KW-1185">Reference proteome</keyword>
<comment type="caution">
    <text evidence="6">Lacks conserved residue(s) required for the propagation of feature annotation.</text>
</comment>
<dbReference type="GO" id="GO:0005384">
    <property type="term" value="F:manganese ion transmembrane transporter activity"/>
    <property type="evidence" value="ECO:0000318"/>
    <property type="project" value="GO_Central"/>
</dbReference>
<feature type="region of interest" description="Disordered" evidence="7">
    <location>
        <begin position="165"/>
        <end position="210"/>
    </location>
</feature>
<keyword evidence="3 6" id="KW-0812">Transmembrane</keyword>
<keyword evidence="4 6" id="KW-1133">Transmembrane helix</keyword>
<dbReference type="GO" id="GO:0071421">
    <property type="term" value="P:manganese ion transmembrane transport"/>
    <property type="evidence" value="ECO:0000318"/>
    <property type="project" value="GO_Central"/>
</dbReference>
<reference evidence="8" key="2">
    <citation type="submission" date="2022-06" db="UniProtKB">
        <authorList>
            <consortium name="EnsemblMetazoa"/>
        </authorList>
    </citation>
    <scope>IDENTIFICATION</scope>
    <source>
        <strain evidence="8">PS312</strain>
    </source>
</reference>
<evidence type="ECO:0000256" key="1">
    <source>
        <dbReference type="ARBA" id="ARBA00004141"/>
    </source>
</evidence>
<dbReference type="GO" id="GO:0015085">
    <property type="term" value="F:calcium ion transmembrane transporter activity"/>
    <property type="evidence" value="ECO:0000318"/>
    <property type="project" value="GO_Central"/>
</dbReference>
<feature type="transmembrane region" description="Helical" evidence="6">
    <location>
        <begin position="132"/>
        <end position="151"/>
    </location>
</feature>
<dbReference type="AlphaFoldDB" id="A0A2A6BK38"/>
<keyword evidence="6" id="KW-0732">Signal</keyword>
<evidence type="ECO:0000313" key="8">
    <source>
        <dbReference type="EnsemblMetazoa" id="PPA39341.1"/>
    </source>
</evidence>
<dbReference type="GO" id="GO:0032468">
    <property type="term" value="P:Golgi calcium ion homeostasis"/>
    <property type="evidence" value="ECO:0000318"/>
    <property type="project" value="GO_Central"/>
</dbReference>
<evidence type="ECO:0000256" key="2">
    <source>
        <dbReference type="ARBA" id="ARBA00009190"/>
    </source>
</evidence>
<dbReference type="GO" id="GO:0005794">
    <property type="term" value="C:Golgi apparatus"/>
    <property type="evidence" value="ECO:0000318"/>
    <property type="project" value="GO_Central"/>
</dbReference>
<dbReference type="PANTHER" id="PTHR12608:SF1">
    <property type="entry name" value="TRANSMEMBRANE PROTEIN 165"/>
    <property type="match status" value="1"/>
</dbReference>
<reference evidence="9" key="1">
    <citation type="journal article" date="2008" name="Nat. Genet.">
        <title>The Pristionchus pacificus genome provides a unique perspective on nematode lifestyle and parasitism.</title>
        <authorList>
            <person name="Dieterich C."/>
            <person name="Clifton S.W."/>
            <person name="Schuster L.N."/>
            <person name="Chinwalla A."/>
            <person name="Delehaunty K."/>
            <person name="Dinkelacker I."/>
            <person name="Fulton L."/>
            <person name="Fulton R."/>
            <person name="Godfrey J."/>
            <person name="Minx P."/>
            <person name="Mitreva M."/>
            <person name="Roeseler W."/>
            <person name="Tian H."/>
            <person name="Witte H."/>
            <person name="Yang S.P."/>
            <person name="Wilson R.K."/>
            <person name="Sommer R.J."/>
        </authorList>
    </citation>
    <scope>NUCLEOTIDE SEQUENCE [LARGE SCALE GENOMIC DNA]</scope>
    <source>
        <strain evidence="9">PS312</strain>
    </source>
</reference>
<protein>
    <recommendedName>
        <fullName evidence="6">GDT1 family protein</fullName>
    </recommendedName>
</protein>
<dbReference type="GO" id="GO:0070588">
    <property type="term" value="P:calcium ion transmembrane transport"/>
    <property type="evidence" value="ECO:0000318"/>
    <property type="project" value="GO_Central"/>
</dbReference>
<comment type="subcellular location">
    <subcellularLocation>
        <location evidence="1 6">Membrane</location>
        <topology evidence="1 6">Multi-pass membrane protein</topology>
    </subcellularLocation>
</comment>
<dbReference type="GO" id="GO:0032472">
    <property type="term" value="P:Golgi calcium ion transport"/>
    <property type="evidence" value="ECO:0000318"/>
    <property type="project" value="GO_Central"/>
</dbReference>
<feature type="chain" id="PRO_5042620790" description="GDT1 family protein" evidence="6">
    <location>
        <begin position="21"/>
        <end position="290"/>
    </location>
</feature>
<keyword evidence="5 6" id="KW-0472">Membrane</keyword>
<evidence type="ECO:0000313" key="9">
    <source>
        <dbReference type="Proteomes" id="UP000005239"/>
    </source>
</evidence>
<accession>A0A8R1YX55</accession>
<evidence type="ECO:0000256" key="7">
    <source>
        <dbReference type="SAM" id="MobiDB-lite"/>
    </source>
</evidence>
<dbReference type="OrthoDB" id="442680at2759"/>
<evidence type="ECO:0000256" key="6">
    <source>
        <dbReference type="RuleBase" id="RU365102"/>
    </source>
</evidence>
<feature type="transmembrane region" description="Helical" evidence="6">
    <location>
        <begin position="102"/>
        <end position="126"/>
    </location>
</feature>
<accession>A0A2A6BK38</accession>
<dbReference type="Proteomes" id="UP000005239">
    <property type="component" value="Unassembled WGS sequence"/>
</dbReference>
<dbReference type="Pfam" id="PF01169">
    <property type="entry name" value="GDT1"/>
    <property type="match status" value="2"/>
</dbReference>
<proteinExistence type="inferred from homology"/>
<evidence type="ECO:0000256" key="4">
    <source>
        <dbReference type="ARBA" id="ARBA00022989"/>
    </source>
</evidence>